<dbReference type="InterPro" id="IPR007272">
    <property type="entry name" value="Sulf_transp_TsuA/YedE"/>
</dbReference>
<dbReference type="AlphaFoldDB" id="A0A150X002"/>
<dbReference type="EMBL" id="LRPC01000031">
    <property type="protein sequence ID" value="KYG71882.1"/>
    <property type="molecule type" value="Genomic_DNA"/>
</dbReference>
<reference evidence="10 11" key="1">
    <citation type="submission" date="2016-01" db="EMBL/GenBank/DDBJ databases">
        <title>Genome sequencing of Roseivirga spongicola UST030701-084.</title>
        <authorList>
            <person name="Selvaratnam C."/>
            <person name="Thevarajoo S."/>
            <person name="Goh K.M."/>
            <person name="Ee R."/>
            <person name="Chan K.-G."/>
            <person name="Chong C.S."/>
        </authorList>
    </citation>
    <scope>NUCLEOTIDE SEQUENCE [LARGE SCALE GENOMIC DNA]</scope>
    <source>
        <strain evidence="10 11">UST030701-084</strain>
    </source>
</reference>
<comment type="caution">
    <text evidence="10">The sequence shown here is derived from an EMBL/GenBank/DDBJ whole genome shotgun (WGS) entry which is preliminary data.</text>
</comment>
<evidence type="ECO:0000256" key="1">
    <source>
        <dbReference type="ARBA" id="ARBA00004429"/>
    </source>
</evidence>
<accession>A0A150X002</accession>
<name>A0A150X002_9BACT</name>
<proteinExistence type="inferred from homology"/>
<evidence type="ECO:0000256" key="4">
    <source>
        <dbReference type="ARBA" id="ARBA00022519"/>
    </source>
</evidence>
<sequence length="191" mass="20597">MNNLIEFIQQPWPWYVAGTIIAIVMFALLYFGNSFGLSANFRNMCSMLGGGRSCDFFDFDWRKQTWNLLFLAGTVIGGFIAHQYLMPDATIAISEATVADLQALGIANPGEGIVPQDLFSFESLFSLKGLIMFVVGGFLVGFGTRYAGGCTSGHAISGLSDLQPASLVAVIGFFIGGLVMTHLLLPHLLSL</sequence>
<dbReference type="OrthoDB" id="9814020at2"/>
<evidence type="ECO:0000313" key="10">
    <source>
        <dbReference type="EMBL" id="KYG71882.1"/>
    </source>
</evidence>
<evidence type="ECO:0000256" key="6">
    <source>
        <dbReference type="ARBA" id="ARBA00022989"/>
    </source>
</evidence>
<gene>
    <name evidence="10" type="ORF">AWW68_17860</name>
</gene>
<keyword evidence="5 9" id="KW-0812">Transmembrane</keyword>
<dbReference type="STRING" id="333140.AWW68_17860"/>
<keyword evidence="7 9" id="KW-0472">Membrane</keyword>
<evidence type="ECO:0000256" key="3">
    <source>
        <dbReference type="ARBA" id="ARBA00022475"/>
    </source>
</evidence>
<dbReference type="Pfam" id="PF04143">
    <property type="entry name" value="Sulf_transp"/>
    <property type="match status" value="1"/>
</dbReference>
<feature type="transmembrane region" description="Helical" evidence="9">
    <location>
        <begin position="12"/>
        <end position="32"/>
    </location>
</feature>
<evidence type="ECO:0000313" key="11">
    <source>
        <dbReference type="Proteomes" id="UP000075606"/>
    </source>
</evidence>
<comment type="similarity">
    <text evidence="8">Belongs to the TsuA/YedE (TC 9.B.102) family.</text>
</comment>
<keyword evidence="2" id="KW-0813">Transport</keyword>
<evidence type="ECO:0000256" key="8">
    <source>
        <dbReference type="ARBA" id="ARBA00035655"/>
    </source>
</evidence>
<dbReference type="RefSeq" id="WP_068224957.1">
    <property type="nucleotide sequence ID" value="NZ_LRPC01000031.1"/>
</dbReference>
<keyword evidence="11" id="KW-1185">Reference proteome</keyword>
<organism evidence="10 11">
    <name type="scientific">Roseivirga spongicola</name>
    <dbReference type="NCBI Taxonomy" id="333140"/>
    <lineage>
        <taxon>Bacteria</taxon>
        <taxon>Pseudomonadati</taxon>
        <taxon>Bacteroidota</taxon>
        <taxon>Cytophagia</taxon>
        <taxon>Cytophagales</taxon>
        <taxon>Roseivirgaceae</taxon>
        <taxon>Roseivirga</taxon>
    </lineage>
</organism>
<keyword evidence="3" id="KW-1003">Cell membrane</keyword>
<feature type="transmembrane region" description="Helical" evidence="9">
    <location>
        <begin position="66"/>
        <end position="85"/>
    </location>
</feature>
<feature type="transmembrane region" description="Helical" evidence="9">
    <location>
        <begin position="125"/>
        <end position="144"/>
    </location>
</feature>
<feature type="transmembrane region" description="Helical" evidence="9">
    <location>
        <begin position="165"/>
        <end position="185"/>
    </location>
</feature>
<protein>
    <submittedName>
        <fullName evidence="10">YeeE/YedE family protein</fullName>
    </submittedName>
</protein>
<dbReference type="PANTHER" id="PTHR30574:SF1">
    <property type="entry name" value="SULPHUR TRANSPORT DOMAIN-CONTAINING PROTEIN"/>
    <property type="match status" value="1"/>
</dbReference>
<dbReference type="Proteomes" id="UP000075606">
    <property type="component" value="Unassembled WGS sequence"/>
</dbReference>
<evidence type="ECO:0000256" key="9">
    <source>
        <dbReference type="SAM" id="Phobius"/>
    </source>
</evidence>
<dbReference type="PANTHER" id="PTHR30574">
    <property type="entry name" value="INNER MEMBRANE PROTEIN YEDE"/>
    <property type="match status" value="1"/>
</dbReference>
<evidence type="ECO:0000256" key="7">
    <source>
        <dbReference type="ARBA" id="ARBA00023136"/>
    </source>
</evidence>
<comment type="subcellular location">
    <subcellularLocation>
        <location evidence="1">Cell inner membrane</location>
        <topology evidence="1">Multi-pass membrane protein</topology>
    </subcellularLocation>
</comment>
<evidence type="ECO:0000256" key="2">
    <source>
        <dbReference type="ARBA" id="ARBA00022448"/>
    </source>
</evidence>
<keyword evidence="6 9" id="KW-1133">Transmembrane helix</keyword>
<keyword evidence="4" id="KW-0997">Cell inner membrane</keyword>
<dbReference type="GO" id="GO:0005886">
    <property type="term" value="C:plasma membrane"/>
    <property type="evidence" value="ECO:0007669"/>
    <property type="project" value="UniProtKB-SubCell"/>
</dbReference>
<evidence type="ECO:0000256" key="5">
    <source>
        <dbReference type="ARBA" id="ARBA00022692"/>
    </source>
</evidence>